<keyword evidence="2" id="KW-1185">Reference proteome</keyword>
<organism evidence="2 3">
    <name type="scientific">Crassostrea virginica</name>
    <name type="common">Eastern oyster</name>
    <dbReference type="NCBI Taxonomy" id="6565"/>
    <lineage>
        <taxon>Eukaryota</taxon>
        <taxon>Metazoa</taxon>
        <taxon>Spiralia</taxon>
        <taxon>Lophotrochozoa</taxon>
        <taxon>Mollusca</taxon>
        <taxon>Bivalvia</taxon>
        <taxon>Autobranchia</taxon>
        <taxon>Pteriomorphia</taxon>
        <taxon>Ostreida</taxon>
        <taxon>Ostreoidea</taxon>
        <taxon>Ostreidae</taxon>
        <taxon>Crassostrea</taxon>
    </lineage>
</organism>
<evidence type="ECO:0000313" key="2">
    <source>
        <dbReference type="Proteomes" id="UP000694844"/>
    </source>
</evidence>
<dbReference type="RefSeq" id="XP_022287217.1">
    <property type="nucleotide sequence ID" value="XM_022431509.1"/>
</dbReference>
<proteinExistence type="predicted"/>
<evidence type="ECO:0000313" key="3">
    <source>
        <dbReference type="RefSeq" id="XP_022287217.1"/>
    </source>
</evidence>
<dbReference type="GeneID" id="111099971"/>
<reference evidence="3" key="1">
    <citation type="submission" date="2025-08" db="UniProtKB">
        <authorList>
            <consortium name="RefSeq"/>
        </authorList>
    </citation>
    <scope>IDENTIFICATION</scope>
    <source>
        <tissue evidence="3">Whole sample</tissue>
    </source>
</reference>
<dbReference type="OrthoDB" id="437457at2759"/>
<evidence type="ECO:0000256" key="1">
    <source>
        <dbReference type="SAM" id="Coils"/>
    </source>
</evidence>
<name>A0A8B8A6X1_CRAVI</name>
<dbReference type="KEGG" id="cvn:111099971"/>
<dbReference type="AlphaFoldDB" id="A0A8B8A6X1"/>
<sequence length="121" mass="13545">MLLQAQKLKAMIEQAKQQTQLFRDTAVQQVKNQMEKEKQEAINALKMEHQVNLSRTMIAERAQRQIAVQQAVANARSEVKDGLDVSVVSCDSLALESGQSSSNNIVETIMVTEVDSEKEKE</sequence>
<protein>
    <submittedName>
        <fullName evidence="3">Uncharacterized protein LOC111099971</fullName>
    </submittedName>
</protein>
<dbReference type="Proteomes" id="UP000694844">
    <property type="component" value="Chromosome 6"/>
</dbReference>
<feature type="coiled-coil region" evidence="1">
    <location>
        <begin position="5"/>
        <end position="47"/>
    </location>
</feature>
<keyword evidence="1" id="KW-0175">Coiled coil</keyword>
<gene>
    <name evidence="3" type="primary">LOC111099971</name>
</gene>
<accession>A0A8B8A6X1</accession>